<keyword evidence="1" id="KW-1133">Transmembrane helix</keyword>
<feature type="transmembrane region" description="Helical" evidence="1">
    <location>
        <begin position="20"/>
        <end position="40"/>
    </location>
</feature>
<reference evidence="2" key="1">
    <citation type="journal article" date="2020" name="Ecol. Evol.">
        <title>Genome structure and content of the rice root-knot nematode (Meloidogyne graminicola).</title>
        <authorList>
            <person name="Phan N.T."/>
            <person name="Danchin E.G.J."/>
            <person name="Klopp C."/>
            <person name="Perfus-Barbeoch L."/>
            <person name="Kozlowski D.K."/>
            <person name="Koutsovoulos G.D."/>
            <person name="Lopez-Roques C."/>
            <person name="Bouchez O."/>
            <person name="Zahm M."/>
            <person name="Besnard G."/>
            <person name="Bellafiore S."/>
        </authorList>
    </citation>
    <scope>NUCLEOTIDE SEQUENCE</scope>
    <source>
        <strain evidence="2">VN-18</strain>
    </source>
</reference>
<gene>
    <name evidence="2" type="ORF">Mgra_00003279</name>
</gene>
<organism evidence="2 3">
    <name type="scientific">Meloidogyne graminicola</name>
    <dbReference type="NCBI Taxonomy" id="189291"/>
    <lineage>
        <taxon>Eukaryota</taxon>
        <taxon>Metazoa</taxon>
        <taxon>Ecdysozoa</taxon>
        <taxon>Nematoda</taxon>
        <taxon>Chromadorea</taxon>
        <taxon>Rhabditida</taxon>
        <taxon>Tylenchina</taxon>
        <taxon>Tylenchomorpha</taxon>
        <taxon>Tylenchoidea</taxon>
        <taxon>Meloidogynidae</taxon>
        <taxon>Meloidogyninae</taxon>
        <taxon>Meloidogyne</taxon>
    </lineage>
</organism>
<keyword evidence="1" id="KW-0812">Transmembrane</keyword>
<keyword evidence="3" id="KW-1185">Reference proteome</keyword>
<dbReference type="EMBL" id="JABEBT010000021">
    <property type="protein sequence ID" value="KAF7637311.1"/>
    <property type="molecule type" value="Genomic_DNA"/>
</dbReference>
<accession>A0A8S9ZWI9</accession>
<name>A0A8S9ZWI9_9BILA</name>
<feature type="non-terminal residue" evidence="2">
    <location>
        <position position="1"/>
    </location>
</feature>
<comment type="caution">
    <text evidence="2">The sequence shown here is derived from an EMBL/GenBank/DDBJ whole genome shotgun (WGS) entry which is preliminary data.</text>
</comment>
<keyword evidence="1" id="KW-0472">Membrane</keyword>
<sequence length="50" mass="6106">SEKKNNGILTDSQKLFISLFFYFSFYRLLISTLFLFFNMVKSEIQNFRLR</sequence>
<evidence type="ECO:0000313" key="2">
    <source>
        <dbReference type="EMBL" id="KAF7637311.1"/>
    </source>
</evidence>
<evidence type="ECO:0000313" key="3">
    <source>
        <dbReference type="Proteomes" id="UP000605970"/>
    </source>
</evidence>
<proteinExistence type="predicted"/>
<dbReference type="AlphaFoldDB" id="A0A8S9ZWI9"/>
<protein>
    <submittedName>
        <fullName evidence="2">Uncharacterized protein</fullName>
    </submittedName>
</protein>
<evidence type="ECO:0000256" key="1">
    <source>
        <dbReference type="SAM" id="Phobius"/>
    </source>
</evidence>
<dbReference type="Proteomes" id="UP000605970">
    <property type="component" value="Unassembled WGS sequence"/>
</dbReference>